<dbReference type="EMBL" id="CP001735">
    <property type="protein sequence ID" value="ACV69794.1"/>
    <property type="molecule type" value="Genomic_DNA"/>
</dbReference>
<name>C8X5U7_DESRD</name>
<dbReference type="KEGG" id="drt:Dret_2514"/>
<accession>C8X5U7</accession>
<keyword evidence="1" id="KW-0614">Plasmid</keyword>
<evidence type="ECO:0000313" key="2">
    <source>
        <dbReference type="Proteomes" id="UP000001052"/>
    </source>
</evidence>
<dbReference type="AlphaFoldDB" id="C8X5U7"/>
<dbReference type="HOGENOM" id="CLU_3288556_0_0_7"/>
<gene>
    <name evidence="1" type="ORF">Dret_2514</name>
</gene>
<evidence type="ECO:0000313" key="1">
    <source>
        <dbReference type="EMBL" id="ACV69794.1"/>
    </source>
</evidence>
<keyword evidence="2" id="KW-1185">Reference proteome</keyword>
<sequence>MLQTMSKEDLDLYDLSGVLDSTLKEAQEMLEEFKYEALYG</sequence>
<protein>
    <submittedName>
        <fullName evidence="1">Uncharacterized protein</fullName>
    </submittedName>
</protein>
<reference evidence="1 2" key="1">
    <citation type="journal article" date="2010" name="Stand. Genomic Sci.">
        <title>Complete genome sequence of Desulfohalobium retbaense type strain (HR(100)).</title>
        <authorList>
            <person name="Spring S."/>
            <person name="Nolan M."/>
            <person name="Lapidus A."/>
            <person name="Glavina Del Rio T."/>
            <person name="Copeland A."/>
            <person name="Tice H."/>
            <person name="Cheng J.F."/>
            <person name="Lucas S."/>
            <person name="Land M."/>
            <person name="Chen F."/>
            <person name="Bruce D."/>
            <person name="Goodwin L."/>
            <person name="Pitluck S."/>
            <person name="Ivanova N."/>
            <person name="Mavromatis K."/>
            <person name="Mikhailova N."/>
            <person name="Pati A."/>
            <person name="Chen A."/>
            <person name="Palaniappan K."/>
            <person name="Hauser L."/>
            <person name="Chang Y.J."/>
            <person name="Jeffries C.D."/>
            <person name="Munk C."/>
            <person name="Kiss H."/>
            <person name="Chain P."/>
            <person name="Han C."/>
            <person name="Brettin T."/>
            <person name="Detter J.C."/>
            <person name="Schuler E."/>
            <person name="Goker M."/>
            <person name="Rohde M."/>
            <person name="Bristow J."/>
            <person name="Eisen J.A."/>
            <person name="Markowitz V."/>
            <person name="Hugenholtz P."/>
            <person name="Kyrpides N.C."/>
            <person name="Klenk H.P."/>
        </authorList>
    </citation>
    <scope>NUCLEOTIDE SEQUENCE [LARGE SCALE GENOMIC DNA]</scope>
    <source>
        <strain evidence="1 2">DSM 5692</strain>
        <plasmid evidence="2">Plasmid pDRET01</plasmid>
    </source>
</reference>
<proteinExistence type="predicted"/>
<geneLocation type="plasmid" evidence="1 2">
    <name>pDRET01</name>
</geneLocation>
<organism evidence="1 2">
    <name type="scientific">Desulfohalobium retbaense (strain ATCC 49708 / DSM 5692 / JCM 16813 / HR100)</name>
    <dbReference type="NCBI Taxonomy" id="485915"/>
    <lineage>
        <taxon>Bacteria</taxon>
        <taxon>Pseudomonadati</taxon>
        <taxon>Thermodesulfobacteriota</taxon>
        <taxon>Desulfovibrionia</taxon>
        <taxon>Desulfovibrionales</taxon>
        <taxon>Desulfohalobiaceae</taxon>
        <taxon>Desulfohalobium</taxon>
    </lineage>
</organism>
<dbReference type="Proteomes" id="UP000001052">
    <property type="component" value="Plasmid pDRET01"/>
</dbReference>